<proteinExistence type="evidence at transcript level"/>
<protein>
    <submittedName>
        <fullName evidence="1">Uncharacterized protein</fullName>
    </submittedName>
</protein>
<dbReference type="EMBL" id="BT084137">
    <property type="protein sequence ID" value="ACR34490.1"/>
    <property type="molecule type" value="mRNA"/>
</dbReference>
<sequence length="28" mass="3124">MRTGTFLCTGLDRSRSSLLLPRSSSMYS</sequence>
<evidence type="ECO:0000313" key="1">
    <source>
        <dbReference type="EMBL" id="ACR34490.1"/>
    </source>
</evidence>
<accession>C4IZZ0</accession>
<name>C4IZZ0_MAIZE</name>
<dbReference type="AlphaFoldDB" id="C4IZZ0"/>
<reference evidence="1" key="1">
    <citation type="journal article" date="2009" name="PLoS Genet.">
        <title>Sequencing, mapping, and analysis of 27,455 maize full-length cDNAs.</title>
        <authorList>
            <person name="Soderlund C."/>
            <person name="Descour A."/>
            <person name="Kudrna D."/>
            <person name="Bomhoff M."/>
            <person name="Boyd L."/>
            <person name="Currie J."/>
            <person name="Angelova A."/>
            <person name="Collura K."/>
            <person name="Wissotski M."/>
            <person name="Ashley E."/>
            <person name="Morrow D."/>
            <person name="Fernandes J."/>
            <person name="Walbot V."/>
            <person name="Yu Y."/>
        </authorList>
    </citation>
    <scope>NUCLEOTIDE SEQUENCE</scope>
    <source>
        <strain evidence="1">B73</strain>
    </source>
</reference>
<reference evidence="1" key="2">
    <citation type="submission" date="2012-06" db="EMBL/GenBank/DDBJ databases">
        <authorList>
            <person name="Yu Y."/>
            <person name="Currie J."/>
            <person name="Lomeli R."/>
            <person name="Angelova A."/>
            <person name="Collura K."/>
            <person name="Wissotski M."/>
            <person name="Campos D."/>
            <person name="Kudrna D."/>
            <person name="Golser W."/>
            <person name="Ashely E."/>
            <person name="Descour A."/>
            <person name="Fernandes J."/>
            <person name="Soderlund C."/>
            <person name="Walbot V."/>
        </authorList>
    </citation>
    <scope>NUCLEOTIDE SEQUENCE</scope>
    <source>
        <strain evidence="1">B73</strain>
    </source>
</reference>
<organism evidence="1">
    <name type="scientific">Zea mays</name>
    <name type="common">Maize</name>
    <dbReference type="NCBI Taxonomy" id="4577"/>
    <lineage>
        <taxon>Eukaryota</taxon>
        <taxon>Viridiplantae</taxon>
        <taxon>Streptophyta</taxon>
        <taxon>Embryophyta</taxon>
        <taxon>Tracheophyta</taxon>
        <taxon>Spermatophyta</taxon>
        <taxon>Magnoliopsida</taxon>
        <taxon>Liliopsida</taxon>
        <taxon>Poales</taxon>
        <taxon>Poaceae</taxon>
        <taxon>PACMAD clade</taxon>
        <taxon>Panicoideae</taxon>
        <taxon>Andropogonodae</taxon>
        <taxon>Andropogoneae</taxon>
        <taxon>Tripsacinae</taxon>
        <taxon>Zea</taxon>
    </lineage>
</organism>